<reference evidence="2 5" key="2">
    <citation type="submission" date="2023-03" db="EMBL/GenBank/DDBJ databases">
        <title>Whole genome sequence of the first Corynebacterium rouxii strains isolated in Brazil: a recent member of Corynebacterium diphtheriae complex.</title>
        <authorList>
            <person name="Vieira V."/>
            <person name="Ramos J.N."/>
            <person name="Araujo M.R.B."/>
            <person name="Baio P.V."/>
            <person name="Sant'Anna L.O."/>
            <person name="Veras J.F.C."/>
            <person name="Vieira E.M.D."/>
            <person name="Sousa M.A.B."/>
            <person name="Camargo C.H."/>
            <person name="Sacchi C.T."/>
            <person name="Campos K.R."/>
            <person name="Santos M.B.N."/>
            <person name="Bokermann S."/>
            <person name="Alvim L.B."/>
            <person name="Santos L.S."/>
            <person name="Mattos-Guaraldi A.L."/>
        </authorList>
    </citation>
    <scope>NUCLEOTIDE SEQUENCE [LARGE SCALE GENOMIC DNA]</scope>
    <source>
        <strain evidence="2 5">70862</strain>
    </source>
</reference>
<feature type="transmembrane region" description="Helical" evidence="1">
    <location>
        <begin position="12"/>
        <end position="32"/>
    </location>
</feature>
<accession>A0A6I8M8B6</accession>
<evidence type="ECO:0000313" key="3">
    <source>
        <dbReference type="EMBL" id="VZH84121.1"/>
    </source>
</evidence>
<proteinExistence type="predicted"/>
<sequence>MSHYQFRPAVTAKTWSLLGVAVIAVLVLPALLNLVTPDVDAKTVNVSLGSEQDRWEMSMFKDDSSRLQCEESMSDLLTPTWDCGGATLTSMVVWGSKDQDTTLRRMMRLNSMIDPGDDVPILHKGGVRIISSPEIPNQIGLSLERPGDDVEHTGTLFVLVDGPEFDSYAELVFNNLRAEEARIAGGEHEPMTLEELTKGFDKAHKGDAHT</sequence>
<dbReference type="EMBL" id="JARUHM010000003">
    <property type="protein sequence ID" value="MDT9410036.1"/>
    <property type="molecule type" value="Genomic_DNA"/>
</dbReference>
<evidence type="ECO:0000256" key="1">
    <source>
        <dbReference type="SAM" id="Phobius"/>
    </source>
</evidence>
<name>A0A6I8M8B6_9CORY</name>
<dbReference type="Proteomes" id="UP001265983">
    <property type="component" value="Unassembled WGS sequence"/>
</dbReference>
<dbReference type="RefSeq" id="WP_155871206.1">
    <property type="nucleotide sequence ID" value="NZ_CP168248.1"/>
</dbReference>
<keyword evidence="1" id="KW-0812">Transmembrane</keyword>
<evidence type="ECO:0000313" key="2">
    <source>
        <dbReference type="EMBL" id="MDT9410036.1"/>
    </source>
</evidence>
<protein>
    <recommendedName>
        <fullName evidence="6">Secreted protein</fullName>
    </recommendedName>
</protein>
<dbReference type="Proteomes" id="UP000423525">
    <property type="component" value="Chromosome"/>
</dbReference>
<reference evidence="3 4" key="1">
    <citation type="submission" date="2019-11" db="EMBL/GenBank/DDBJ databases">
        <authorList>
            <person name="Brisse S."/>
        </authorList>
    </citation>
    <scope>NUCLEOTIDE SEQUENCE [LARGE SCALE GENOMIC DNA]</scope>
    <source>
        <strain evidence="3">FRC0190</strain>
    </source>
</reference>
<keyword evidence="1" id="KW-1133">Transmembrane helix</keyword>
<evidence type="ECO:0000313" key="5">
    <source>
        <dbReference type="Proteomes" id="UP001265983"/>
    </source>
</evidence>
<dbReference type="KEGG" id="crf:FRC0190_00160"/>
<organism evidence="3 4">
    <name type="scientific">Corynebacterium rouxii</name>
    <dbReference type="NCBI Taxonomy" id="2719119"/>
    <lineage>
        <taxon>Bacteria</taxon>
        <taxon>Bacillati</taxon>
        <taxon>Actinomycetota</taxon>
        <taxon>Actinomycetes</taxon>
        <taxon>Mycobacteriales</taxon>
        <taxon>Corynebacteriaceae</taxon>
        <taxon>Corynebacterium</taxon>
    </lineage>
</organism>
<evidence type="ECO:0000313" key="4">
    <source>
        <dbReference type="Proteomes" id="UP000423525"/>
    </source>
</evidence>
<keyword evidence="1" id="KW-0472">Membrane</keyword>
<keyword evidence="5" id="KW-1185">Reference proteome</keyword>
<dbReference type="EMBL" id="LR738855">
    <property type="protein sequence ID" value="VZH84121.1"/>
    <property type="molecule type" value="Genomic_DNA"/>
</dbReference>
<dbReference type="AlphaFoldDB" id="A0A6I8M8B6"/>
<gene>
    <name evidence="3" type="ORF">FRC0190_00160</name>
    <name evidence="2" type="ORF">P8T80_01285</name>
</gene>
<evidence type="ECO:0008006" key="6">
    <source>
        <dbReference type="Google" id="ProtNLM"/>
    </source>
</evidence>